<feature type="chain" id="PRO_5037402577" description="Glycoside hydrolase family 65" evidence="1">
    <location>
        <begin position="24"/>
        <end position="715"/>
    </location>
</feature>
<feature type="signal peptide" evidence="1">
    <location>
        <begin position="1"/>
        <end position="23"/>
    </location>
</feature>
<dbReference type="InterPro" id="IPR008928">
    <property type="entry name" value="6-hairpin_glycosidase_sf"/>
</dbReference>
<keyword evidence="1" id="KW-0732">Signal</keyword>
<dbReference type="Proteomes" id="UP000662074">
    <property type="component" value="Unassembled WGS sequence"/>
</dbReference>
<dbReference type="GO" id="GO:0005975">
    <property type="term" value="P:carbohydrate metabolic process"/>
    <property type="evidence" value="ECO:0007669"/>
    <property type="project" value="InterPro"/>
</dbReference>
<dbReference type="AlphaFoldDB" id="A0A917J7P4"/>
<gene>
    <name evidence="2" type="ORF">GCM10011425_12230</name>
</gene>
<accession>A0A917J7P4</accession>
<protein>
    <recommendedName>
        <fullName evidence="4">Glycoside hydrolase family 65</fullName>
    </recommendedName>
</protein>
<comment type="caution">
    <text evidence="2">The sequence shown here is derived from an EMBL/GenBank/DDBJ whole genome shotgun (WGS) entry which is preliminary data.</text>
</comment>
<evidence type="ECO:0000313" key="2">
    <source>
        <dbReference type="EMBL" id="GGI50011.1"/>
    </source>
</evidence>
<proteinExistence type="predicted"/>
<sequence length="715" mass="81004">MNNLKKIALLLNGCLGLVLNTHAQTPQRINRQALVQRHNVEVKAMDSLASLSVGNGKFAFTVDATGMQTFPEHYHKGVPLGTQSEWGWHSFIDTAGYKFNETLRTYQLNGRSVTYSVQINNPQRNKDAANWFRQNVHRLQLGNVGLLLTKKNGSLATPADIHNIDQKLNLWTGEISSWFTLEGVPVKVITVGHQQQDVVSFNIQSPLLAQGRLKVRLRYPFPTNEWGDMGDNYKNPGKHTSGIVKNGAQQAVIKHQLDTNNYFTQLIWSGTASVKNTTAHEFVLSPKGNSNQLQVSYLFTLKRQAAVPAFTAVQINSMQSWKAFWQSGGAVDFSGSTNPKAKELERRIILSQYLTKIQCAGSYPPQETGLTYNSWYGKPHLEMHWWHGIHFALWGRPELLEKSMQWYTKVYNNAKAIAKRQGYEGVRWQKMTDPEGNESPSSVGAFLIWQQPHIVYFAELAYRAHPTAKTLNNYKKLVLATADFMASYPFYEKDKDRYILGKGLIPAQERYNPEETFNPTYELQYSYWTLTTAQQWRKRLGMAPDEKYADVLAKLSALPQANGVYLAAESVPDSYTNPKFETDHPSVLGSLGMVPYNKRLDMGVMKKTFDLVWNTWDWKDTWGWDFPMVAMSAARLGDPQKAIDGLFMPIKTNTYLVNGHNYQDDRLTIYLPGNGGLLAAVAMMCAGWDGNTKYNPGFPKDGTWKVRWEGLKPMP</sequence>
<name>A0A917J7P4_9SPHI</name>
<keyword evidence="3" id="KW-1185">Reference proteome</keyword>
<evidence type="ECO:0000313" key="3">
    <source>
        <dbReference type="Proteomes" id="UP000662074"/>
    </source>
</evidence>
<dbReference type="RefSeq" id="WP_188414794.1">
    <property type="nucleotide sequence ID" value="NZ_BMDO01000002.1"/>
</dbReference>
<dbReference type="SUPFAM" id="SSF48208">
    <property type="entry name" value="Six-hairpin glycosidases"/>
    <property type="match status" value="1"/>
</dbReference>
<reference evidence="2" key="1">
    <citation type="journal article" date="2014" name="Int. J. Syst. Evol. Microbiol.">
        <title>Complete genome sequence of Corynebacterium casei LMG S-19264T (=DSM 44701T), isolated from a smear-ripened cheese.</title>
        <authorList>
            <consortium name="US DOE Joint Genome Institute (JGI-PGF)"/>
            <person name="Walter F."/>
            <person name="Albersmeier A."/>
            <person name="Kalinowski J."/>
            <person name="Ruckert C."/>
        </authorList>
    </citation>
    <scope>NUCLEOTIDE SEQUENCE</scope>
    <source>
        <strain evidence="2">CCM 8711</strain>
    </source>
</reference>
<dbReference type="Gene3D" id="1.50.10.10">
    <property type="match status" value="1"/>
</dbReference>
<dbReference type="InterPro" id="IPR012341">
    <property type="entry name" value="6hp_glycosidase-like_sf"/>
</dbReference>
<organism evidence="2 3">
    <name type="scientific">Mucilaginibacter galii</name>
    <dbReference type="NCBI Taxonomy" id="2005073"/>
    <lineage>
        <taxon>Bacteria</taxon>
        <taxon>Pseudomonadati</taxon>
        <taxon>Bacteroidota</taxon>
        <taxon>Sphingobacteriia</taxon>
        <taxon>Sphingobacteriales</taxon>
        <taxon>Sphingobacteriaceae</taxon>
        <taxon>Mucilaginibacter</taxon>
    </lineage>
</organism>
<evidence type="ECO:0000256" key="1">
    <source>
        <dbReference type="SAM" id="SignalP"/>
    </source>
</evidence>
<dbReference type="EMBL" id="BMDO01000002">
    <property type="protein sequence ID" value="GGI50011.1"/>
    <property type="molecule type" value="Genomic_DNA"/>
</dbReference>
<evidence type="ECO:0008006" key="4">
    <source>
        <dbReference type="Google" id="ProtNLM"/>
    </source>
</evidence>
<reference evidence="2" key="2">
    <citation type="submission" date="2020-09" db="EMBL/GenBank/DDBJ databases">
        <authorList>
            <person name="Sun Q."/>
            <person name="Sedlacek I."/>
        </authorList>
    </citation>
    <scope>NUCLEOTIDE SEQUENCE</scope>
    <source>
        <strain evidence="2">CCM 8711</strain>
    </source>
</reference>